<gene>
    <name evidence="1" type="ORF">EYF80_020232</name>
</gene>
<organism evidence="1 2">
    <name type="scientific">Liparis tanakae</name>
    <name type="common">Tanaka's snailfish</name>
    <dbReference type="NCBI Taxonomy" id="230148"/>
    <lineage>
        <taxon>Eukaryota</taxon>
        <taxon>Metazoa</taxon>
        <taxon>Chordata</taxon>
        <taxon>Craniata</taxon>
        <taxon>Vertebrata</taxon>
        <taxon>Euteleostomi</taxon>
        <taxon>Actinopterygii</taxon>
        <taxon>Neopterygii</taxon>
        <taxon>Teleostei</taxon>
        <taxon>Neoteleostei</taxon>
        <taxon>Acanthomorphata</taxon>
        <taxon>Eupercaria</taxon>
        <taxon>Perciformes</taxon>
        <taxon>Cottioidei</taxon>
        <taxon>Cottales</taxon>
        <taxon>Liparidae</taxon>
        <taxon>Liparis</taxon>
    </lineage>
</organism>
<comment type="caution">
    <text evidence="1">The sequence shown here is derived from an EMBL/GenBank/DDBJ whole genome shotgun (WGS) entry which is preliminary data.</text>
</comment>
<keyword evidence="2" id="KW-1185">Reference proteome</keyword>
<protein>
    <submittedName>
        <fullName evidence="1">Uncharacterized protein</fullName>
    </submittedName>
</protein>
<proteinExistence type="predicted"/>
<name>A0A4Z2HV63_9TELE</name>
<reference evidence="1 2" key="1">
    <citation type="submission" date="2019-03" db="EMBL/GenBank/DDBJ databases">
        <title>First draft genome of Liparis tanakae, snailfish: a comprehensive survey of snailfish specific genes.</title>
        <authorList>
            <person name="Kim W."/>
            <person name="Song I."/>
            <person name="Jeong J.-H."/>
            <person name="Kim D."/>
            <person name="Kim S."/>
            <person name="Ryu S."/>
            <person name="Song J.Y."/>
            <person name="Lee S.K."/>
        </authorList>
    </citation>
    <scope>NUCLEOTIDE SEQUENCE [LARGE SCALE GENOMIC DNA]</scope>
    <source>
        <tissue evidence="1">Muscle</tissue>
    </source>
</reference>
<dbReference type="Proteomes" id="UP000314294">
    <property type="component" value="Unassembled WGS sequence"/>
</dbReference>
<evidence type="ECO:0000313" key="2">
    <source>
        <dbReference type="Proteomes" id="UP000314294"/>
    </source>
</evidence>
<dbReference type="EMBL" id="SRLO01000174">
    <property type="protein sequence ID" value="TNN69587.1"/>
    <property type="molecule type" value="Genomic_DNA"/>
</dbReference>
<evidence type="ECO:0000313" key="1">
    <source>
        <dbReference type="EMBL" id="TNN69587.1"/>
    </source>
</evidence>
<dbReference type="AlphaFoldDB" id="A0A4Z2HV63"/>
<sequence>MLGLQPHQGRRRVSGVNNIQSLGWCRFLCGNDGLRHLVSFSLAILVYSNHPEQIWHTDIQTSDPNHLARGLGADFLPGEAAGLALVDNVVVDPGSAVIGGGIPHNSQGSADNVLEGDGSRRAGCVQHFDGECDGLAAAVVLQGQDVFARFVPCATLDGGERSWFAVEGNLKGGRASVLHDTGLAHVDIVADDFQATIEDRFGPFNGDGGLGGVSDLIDKKIESGSTAGRSDSSTVFSHDAELVLIALSEVDDPVSELSDGPLGGDLQPPQALLLSPLQDVVFDLVTSIGPWPGPAHSDAVTGHVGGIWSARGIGHS</sequence>
<accession>A0A4Z2HV63</accession>